<proteinExistence type="predicted"/>
<name>J9GPW7_9ZZZZ</name>
<accession>J9GPW7</accession>
<reference evidence="1" key="1">
    <citation type="journal article" date="2012" name="PLoS ONE">
        <title>Gene sets for utilization of primary and secondary nutrition supplies in the distal gut of endangered iberian lynx.</title>
        <authorList>
            <person name="Alcaide M."/>
            <person name="Messina E."/>
            <person name="Richter M."/>
            <person name="Bargiela R."/>
            <person name="Peplies J."/>
            <person name="Huws S.A."/>
            <person name="Newbold C.J."/>
            <person name="Golyshin P.N."/>
            <person name="Simon M.A."/>
            <person name="Lopez G."/>
            <person name="Yakimov M.M."/>
            <person name="Ferrer M."/>
        </authorList>
    </citation>
    <scope>NUCLEOTIDE SEQUENCE</scope>
</reference>
<organism evidence="1">
    <name type="scientific">gut metagenome</name>
    <dbReference type="NCBI Taxonomy" id="749906"/>
    <lineage>
        <taxon>unclassified sequences</taxon>
        <taxon>metagenomes</taxon>
        <taxon>organismal metagenomes</taxon>
    </lineage>
</organism>
<dbReference type="AlphaFoldDB" id="J9GPW7"/>
<dbReference type="EMBL" id="AMCI01001800">
    <property type="protein sequence ID" value="EJX04468.1"/>
    <property type="molecule type" value="Genomic_DNA"/>
</dbReference>
<comment type="caution">
    <text evidence="1">The sequence shown here is derived from an EMBL/GenBank/DDBJ whole genome shotgun (WGS) entry which is preliminary data.</text>
</comment>
<evidence type="ECO:0000313" key="1">
    <source>
        <dbReference type="EMBL" id="EJX04468.1"/>
    </source>
</evidence>
<gene>
    <name evidence="1" type="ORF">EVA_07428</name>
</gene>
<protein>
    <submittedName>
        <fullName evidence="1">Uncharacterized protein</fullName>
    </submittedName>
</protein>
<sequence>MQNIRGESPLCELAKELNLAISPLLTLLATDATINSQCKYK</sequence>